<evidence type="ECO:0000259" key="1">
    <source>
        <dbReference type="PROSITE" id="PS51186"/>
    </source>
</evidence>
<protein>
    <submittedName>
        <fullName evidence="2">GNAT family N-acetyltransferase</fullName>
    </submittedName>
</protein>
<dbReference type="InterPro" id="IPR000182">
    <property type="entry name" value="GNAT_dom"/>
</dbReference>
<gene>
    <name evidence="2" type="ORF">FKG95_25890</name>
</gene>
<dbReference type="RefSeq" id="WP_142899350.1">
    <property type="nucleotide sequence ID" value="NZ_ML660063.1"/>
</dbReference>
<dbReference type="InterPro" id="IPR051531">
    <property type="entry name" value="N-acetyltransferase"/>
</dbReference>
<sequence>MNPRPQSSASIPVVETNRLLLRGFELGDFDDHAALWADPDVVRHISGKVSSREESWNRFLRTCGHWSFMGFGYWALIEKETGRFAGQVGLGDFKRDIEPSIEGTPEMGWVLATWCHGRGYATEAVQAALRWVETHFGPDCRTVCLIDPENPASIRVAEKCGYREYFRTSYHGGPTILLERCSARS</sequence>
<comment type="caution">
    <text evidence="2">The sequence shown here is derived from an EMBL/GenBank/DDBJ whole genome shotgun (WGS) entry which is preliminary data.</text>
</comment>
<dbReference type="Proteomes" id="UP000315252">
    <property type="component" value="Unassembled WGS sequence"/>
</dbReference>
<keyword evidence="2" id="KW-0808">Transferase</keyword>
<organism evidence="2 3">
    <name type="scientific">Denitrobaculum tricleocarpae</name>
    <dbReference type="NCBI Taxonomy" id="2591009"/>
    <lineage>
        <taxon>Bacteria</taxon>
        <taxon>Pseudomonadati</taxon>
        <taxon>Pseudomonadota</taxon>
        <taxon>Alphaproteobacteria</taxon>
        <taxon>Rhodospirillales</taxon>
        <taxon>Rhodospirillaceae</taxon>
        <taxon>Denitrobaculum</taxon>
    </lineage>
</organism>
<dbReference type="AlphaFoldDB" id="A0A545T5L4"/>
<dbReference type="GO" id="GO:0016747">
    <property type="term" value="F:acyltransferase activity, transferring groups other than amino-acyl groups"/>
    <property type="evidence" value="ECO:0007669"/>
    <property type="project" value="InterPro"/>
</dbReference>
<evidence type="ECO:0000313" key="3">
    <source>
        <dbReference type="Proteomes" id="UP000315252"/>
    </source>
</evidence>
<dbReference type="PROSITE" id="PS51186">
    <property type="entry name" value="GNAT"/>
    <property type="match status" value="1"/>
</dbReference>
<dbReference type="PANTHER" id="PTHR43792:SF16">
    <property type="entry name" value="N-ACETYLTRANSFERASE DOMAIN-CONTAINING PROTEIN"/>
    <property type="match status" value="1"/>
</dbReference>
<dbReference type="EMBL" id="VHSH01000012">
    <property type="protein sequence ID" value="TQV72503.1"/>
    <property type="molecule type" value="Genomic_DNA"/>
</dbReference>
<dbReference type="SUPFAM" id="SSF55729">
    <property type="entry name" value="Acyl-CoA N-acyltransferases (Nat)"/>
    <property type="match status" value="1"/>
</dbReference>
<dbReference type="Gene3D" id="3.40.630.30">
    <property type="match status" value="1"/>
</dbReference>
<reference evidence="2 3" key="1">
    <citation type="submission" date="2019-06" db="EMBL/GenBank/DDBJ databases">
        <title>Whole genome sequence for Rhodospirillaceae sp. R148.</title>
        <authorList>
            <person name="Wang G."/>
        </authorList>
    </citation>
    <scope>NUCLEOTIDE SEQUENCE [LARGE SCALE GENOMIC DNA]</scope>
    <source>
        <strain evidence="2 3">R148</strain>
    </source>
</reference>
<dbReference type="Pfam" id="PF13302">
    <property type="entry name" value="Acetyltransf_3"/>
    <property type="match status" value="1"/>
</dbReference>
<accession>A0A545T5L4</accession>
<name>A0A545T5L4_9PROT</name>
<proteinExistence type="predicted"/>
<dbReference type="InterPro" id="IPR016181">
    <property type="entry name" value="Acyl_CoA_acyltransferase"/>
</dbReference>
<keyword evidence="3" id="KW-1185">Reference proteome</keyword>
<dbReference type="OrthoDB" id="6293260at2"/>
<evidence type="ECO:0000313" key="2">
    <source>
        <dbReference type="EMBL" id="TQV72503.1"/>
    </source>
</evidence>
<feature type="domain" description="N-acetyltransferase" evidence="1">
    <location>
        <begin position="19"/>
        <end position="184"/>
    </location>
</feature>
<dbReference type="PANTHER" id="PTHR43792">
    <property type="entry name" value="GNAT FAMILY, PUTATIVE (AFU_ORTHOLOGUE AFUA_3G00765)-RELATED-RELATED"/>
    <property type="match status" value="1"/>
</dbReference>